<name>J9F3V6_9ZZZZ</name>
<comment type="caution">
    <text evidence="1">The sequence shown here is derived from an EMBL/GenBank/DDBJ whole genome shotgun (WGS) entry which is preliminary data.</text>
</comment>
<protein>
    <submittedName>
        <fullName evidence="1">Uncharacterized protein</fullName>
    </submittedName>
</protein>
<proteinExistence type="predicted"/>
<feature type="non-terminal residue" evidence="1">
    <location>
        <position position="24"/>
    </location>
</feature>
<evidence type="ECO:0000313" key="1">
    <source>
        <dbReference type="EMBL" id="EJW89561.1"/>
    </source>
</evidence>
<sequence length="24" mass="2957">MNQQVDIEKYLEEFRSEIENLNKS</sequence>
<dbReference type="EMBL" id="AMCI01009397">
    <property type="protein sequence ID" value="EJW89561.1"/>
    <property type="molecule type" value="Genomic_DNA"/>
</dbReference>
<gene>
    <name evidence="2" type="ORF">EVA_21865</name>
    <name evidence="1" type="ORF">EVA_22332</name>
</gene>
<accession>J9F3V6</accession>
<dbReference type="EMBL" id="AMCI01009098">
    <property type="protein sequence ID" value="EJW90028.1"/>
    <property type="molecule type" value="Genomic_DNA"/>
</dbReference>
<evidence type="ECO:0000313" key="2">
    <source>
        <dbReference type="EMBL" id="EJW90028.1"/>
    </source>
</evidence>
<organism evidence="1">
    <name type="scientific">gut metagenome</name>
    <dbReference type="NCBI Taxonomy" id="749906"/>
    <lineage>
        <taxon>unclassified sequences</taxon>
        <taxon>metagenomes</taxon>
        <taxon>organismal metagenomes</taxon>
    </lineage>
</organism>
<reference evidence="1" key="1">
    <citation type="journal article" date="2012" name="PLoS ONE">
        <title>Gene sets for utilization of primary and secondary nutrition supplies in the distal gut of endangered iberian lynx.</title>
        <authorList>
            <person name="Alcaide M."/>
            <person name="Messina E."/>
            <person name="Richter M."/>
            <person name="Bargiela R."/>
            <person name="Peplies J."/>
            <person name="Huws S.A."/>
            <person name="Newbold C.J."/>
            <person name="Golyshin P.N."/>
            <person name="Simon M.A."/>
            <person name="Lopez G."/>
            <person name="Yakimov M.M."/>
            <person name="Ferrer M."/>
        </authorList>
    </citation>
    <scope>NUCLEOTIDE SEQUENCE</scope>
</reference>
<dbReference type="AlphaFoldDB" id="J9F3V6"/>